<keyword evidence="2" id="KW-0472">Membrane</keyword>
<evidence type="ECO:0000256" key="1">
    <source>
        <dbReference type="SAM" id="Coils"/>
    </source>
</evidence>
<sequence>MISKKFFILFVLISSILYGQEIPPIQIFTTKDYKAEDQNWSISQASTNEMYFANNKGLLEYNGERWQLYKTPNESILRSVRVINDRIYSGCYMDFGYWEKDNFGKLNYTSLVEELKVELVDDEQFWNIVSLENYILFQSLNHIYIYNNISGELKVIESQNTITKIYKVDEAIFYQKFNEGLFMIENGKEKLVTDSDLIKDKVVINIFNSNGNLLILTKENGFYVIKNNTVEVWNLKLKQTLFHNSIYSSIQLRSGGYLLGTVSHGIILLNEDGEVRLKIDQTNGLSNNTVLSLFEDRRGNIWLGLDNGINNINLNSPFSVYNDESGVLGTVYTSLVYDGKLYLGTNQGLFYRDIKSHNQFNFIEGTEGQVWSLQNIDNTFFCGHDKGTFIIYNNEAKLISEIQGTWQLQKINAQSDFLLQGNYNGLYVLLKSNGKWLLRNKLEGFNISSRYFEFVNQNEIVVNHEYKGVYKLKINEDFTAVESFKKESVPKGDKSGLVTYNGHVLYAYEDGVYRYDTKRESFQRDSSLSKLIDSKHYVSGKLIKDQNSDRLWAFSENTLNYVEPGKMSSNYRSSSLSLPNDLRKTKVGYENLLELDNNKYLMGATNGYLVFDLDKLNSNDYEVSIALNRITNYALNQEARVLKIDSTSILTNKSNNISFEYSVTNFDKFLNSKYKYRLLGFNNNWSDWVEDSTVLYENLPYGNYTFEAKAKVGNAVSGNTITYEFEISKPWFLTPLAITIYVLILVLLLAIVHWLNQQHYRKQRAELLKKKERELEIKGLENQKQLMQFKNQNLQQDIENKNRELGMSTMNLINKNELLNEIKKELVKAKRIEDLKSVIKLINNNLNTTDDWKLFEEAFNNADKDFLKKIKSIHPSLTSNDLRLCAYLRLNLSSKEIAPLLNISPKSVEVKRYRLRKKMNLEHDVNLTNYILQL</sequence>
<dbReference type="RefSeq" id="WP_331810591.1">
    <property type="nucleotide sequence ID" value="NZ_JAZHOU010000004.1"/>
</dbReference>
<dbReference type="SMART" id="SM00421">
    <property type="entry name" value="HTH_LUXR"/>
    <property type="match status" value="1"/>
</dbReference>
<evidence type="ECO:0000313" key="4">
    <source>
        <dbReference type="EMBL" id="MEF3079859.1"/>
    </source>
</evidence>
<organism evidence="4 5">
    <name type="scientific">Winogradskyella poriferorum</name>
    <dbReference type="NCBI Taxonomy" id="307627"/>
    <lineage>
        <taxon>Bacteria</taxon>
        <taxon>Pseudomonadati</taxon>
        <taxon>Bacteroidota</taxon>
        <taxon>Flavobacteriia</taxon>
        <taxon>Flavobacteriales</taxon>
        <taxon>Flavobacteriaceae</taxon>
        <taxon>Winogradskyella</taxon>
    </lineage>
</organism>
<dbReference type="Pfam" id="PF07494">
    <property type="entry name" value="Reg_prop"/>
    <property type="match status" value="1"/>
</dbReference>
<dbReference type="Proteomes" id="UP001356704">
    <property type="component" value="Unassembled WGS sequence"/>
</dbReference>
<dbReference type="InterPro" id="IPR015943">
    <property type="entry name" value="WD40/YVTN_repeat-like_dom_sf"/>
</dbReference>
<dbReference type="Gene3D" id="2.60.40.10">
    <property type="entry name" value="Immunoglobulins"/>
    <property type="match status" value="1"/>
</dbReference>
<dbReference type="SUPFAM" id="SSF50998">
    <property type="entry name" value="Quinoprotein alcohol dehydrogenase-like"/>
    <property type="match status" value="1"/>
</dbReference>
<evidence type="ECO:0000256" key="2">
    <source>
        <dbReference type="SAM" id="Phobius"/>
    </source>
</evidence>
<dbReference type="InterPro" id="IPR016032">
    <property type="entry name" value="Sig_transdc_resp-reg_C-effctor"/>
</dbReference>
<keyword evidence="2" id="KW-1133">Transmembrane helix</keyword>
<evidence type="ECO:0000313" key="5">
    <source>
        <dbReference type="Proteomes" id="UP001356704"/>
    </source>
</evidence>
<protein>
    <submittedName>
        <fullName evidence="4">Triple tyrosine motif-containing protein</fullName>
    </submittedName>
</protein>
<comment type="caution">
    <text evidence="4">The sequence shown here is derived from an EMBL/GenBank/DDBJ whole genome shotgun (WGS) entry which is preliminary data.</text>
</comment>
<gene>
    <name evidence="4" type="ORF">V1468_12645</name>
</gene>
<reference evidence="4 5" key="1">
    <citation type="submission" date="2024-02" db="EMBL/GenBank/DDBJ databases">
        <title>Winogradskyella poriferorum JCM 12885.</title>
        <authorList>
            <person name="Zhang D.-F."/>
            <person name="Fu Z.-Y."/>
        </authorList>
    </citation>
    <scope>NUCLEOTIDE SEQUENCE [LARGE SCALE GENOMIC DNA]</scope>
    <source>
        <strain evidence="4 5">JCM 12885</strain>
    </source>
</reference>
<dbReference type="InterPro" id="IPR000792">
    <property type="entry name" value="Tscrpt_reg_LuxR_C"/>
</dbReference>
<dbReference type="Pfam" id="PF07495">
    <property type="entry name" value="Y_Y_Y"/>
    <property type="match status" value="1"/>
</dbReference>
<dbReference type="InterPro" id="IPR011123">
    <property type="entry name" value="Y_Y_Y"/>
</dbReference>
<dbReference type="InterPro" id="IPR036388">
    <property type="entry name" value="WH-like_DNA-bd_sf"/>
</dbReference>
<keyword evidence="1" id="KW-0175">Coiled coil</keyword>
<dbReference type="Gene3D" id="1.10.10.10">
    <property type="entry name" value="Winged helix-like DNA-binding domain superfamily/Winged helix DNA-binding domain"/>
    <property type="match status" value="1"/>
</dbReference>
<keyword evidence="5" id="KW-1185">Reference proteome</keyword>
<feature type="domain" description="HTH luxR-type" evidence="3">
    <location>
        <begin position="874"/>
        <end position="931"/>
    </location>
</feature>
<feature type="transmembrane region" description="Helical" evidence="2">
    <location>
        <begin position="731"/>
        <end position="755"/>
    </location>
</feature>
<feature type="coiled-coil region" evidence="1">
    <location>
        <begin position="777"/>
        <end position="835"/>
    </location>
</feature>
<dbReference type="InterPro" id="IPR011110">
    <property type="entry name" value="Reg_prop"/>
</dbReference>
<dbReference type="InterPro" id="IPR011047">
    <property type="entry name" value="Quinoprotein_ADH-like_sf"/>
</dbReference>
<dbReference type="EMBL" id="JAZHOU010000004">
    <property type="protein sequence ID" value="MEF3079859.1"/>
    <property type="molecule type" value="Genomic_DNA"/>
</dbReference>
<keyword evidence="2" id="KW-0812">Transmembrane</keyword>
<dbReference type="InterPro" id="IPR013783">
    <property type="entry name" value="Ig-like_fold"/>
</dbReference>
<evidence type="ECO:0000259" key="3">
    <source>
        <dbReference type="SMART" id="SM00421"/>
    </source>
</evidence>
<dbReference type="Gene3D" id="2.130.10.10">
    <property type="entry name" value="YVTN repeat-like/Quinoprotein amine dehydrogenase"/>
    <property type="match status" value="2"/>
</dbReference>
<dbReference type="SUPFAM" id="SSF46894">
    <property type="entry name" value="C-terminal effector domain of the bipartite response regulators"/>
    <property type="match status" value="1"/>
</dbReference>
<dbReference type="Pfam" id="PF00196">
    <property type="entry name" value="GerE"/>
    <property type="match status" value="1"/>
</dbReference>
<accession>A0ABU7W7B3</accession>
<proteinExistence type="predicted"/>
<name>A0ABU7W7B3_9FLAO</name>